<reference evidence="3" key="1">
    <citation type="submission" date="2016-11" db="EMBL/GenBank/DDBJ databases">
        <authorList>
            <person name="Varghese N."/>
            <person name="Submissions S."/>
        </authorList>
    </citation>
    <scope>NUCLEOTIDE SEQUENCE [LARGE SCALE GENOMIC DNA]</scope>
    <source>
        <strain evidence="3">DSM 16917</strain>
    </source>
</reference>
<dbReference type="InterPro" id="IPR021344">
    <property type="entry name" value="DUF2970"/>
</dbReference>
<keyword evidence="3" id="KW-1185">Reference proteome</keyword>
<name>A0A1M5XGK5_9GAMM</name>
<accession>A0A1M5XGK5</accession>
<organism evidence="2 3">
    <name type="scientific">Ferrimonas marina</name>
    <dbReference type="NCBI Taxonomy" id="299255"/>
    <lineage>
        <taxon>Bacteria</taxon>
        <taxon>Pseudomonadati</taxon>
        <taxon>Pseudomonadota</taxon>
        <taxon>Gammaproteobacteria</taxon>
        <taxon>Alteromonadales</taxon>
        <taxon>Ferrimonadaceae</taxon>
        <taxon>Ferrimonas</taxon>
    </lineage>
</organism>
<dbReference type="AlphaFoldDB" id="A0A1M5XGK5"/>
<protein>
    <recommendedName>
        <fullName evidence="4">DUF2970 domain-containing protein</fullName>
    </recommendedName>
</protein>
<proteinExistence type="predicted"/>
<evidence type="ECO:0000313" key="3">
    <source>
        <dbReference type="Proteomes" id="UP000184268"/>
    </source>
</evidence>
<gene>
    <name evidence="2" type="ORF">SAMN02745129_3526</name>
</gene>
<dbReference type="Proteomes" id="UP000184268">
    <property type="component" value="Unassembled WGS sequence"/>
</dbReference>
<dbReference type="RefSeq" id="WP_067665891.1">
    <property type="nucleotide sequence ID" value="NZ_FQXG01000005.1"/>
</dbReference>
<sequence length="65" mass="7008">MASPKLLDLIQSVVAALFGVQTEAKRTQDFGHHSPVPYLIVGVVALIVFVLGLWLLVQLALSLNP</sequence>
<evidence type="ECO:0008006" key="4">
    <source>
        <dbReference type="Google" id="ProtNLM"/>
    </source>
</evidence>
<keyword evidence="1" id="KW-0812">Transmembrane</keyword>
<dbReference type="EMBL" id="FQXG01000005">
    <property type="protein sequence ID" value="SHH98916.1"/>
    <property type="molecule type" value="Genomic_DNA"/>
</dbReference>
<keyword evidence="1" id="KW-0472">Membrane</keyword>
<evidence type="ECO:0000256" key="1">
    <source>
        <dbReference type="SAM" id="Phobius"/>
    </source>
</evidence>
<dbReference type="STRING" id="299255.SAMN02745129_3526"/>
<evidence type="ECO:0000313" key="2">
    <source>
        <dbReference type="EMBL" id="SHH98916.1"/>
    </source>
</evidence>
<dbReference type="OrthoDB" id="5625885at2"/>
<keyword evidence="1" id="KW-1133">Transmembrane helix</keyword>
<feature type="transmembrane region" description="Helical" evidence="1">
    <location>
        <begin position="38"/>
        <end position="61"/>
    </location>
</feature>
<dbReference type="Pfam" id="PF11174">
    <property type="entry name" value="DUF2970"/>
    <property type="match status" value="1"/>
</dbReference>